<keyword evidence="9" id="KW-0436">Ligase</keyword>
<dbReference type="GO" id="GO:0016020">
    <property type="term" value="C:membrane"/>
    <property type="evidence" value="ECO:0007669"/>
    <property type="project" value="UniProtKB-SubCell"/>
</dbReference>
<evidence type="ECO:0000256" key="4">
    <source>
        <dbReference type="ARBA" id="ARBA00023136"/>
    </source>
</evidence>
<dbReference type="GO" id="GO:0016874">
    <property type="term" value="F:ligase activity"/>
    <property type="evidence" value="ECO:0007669"/>
    <property type="project" value="UniProtKB-KW"/>
</dbReference>
<feature type="transmembrane region" description="Helical" evidence="5">
    <location>
        <begin position="286"/>
        <end position="303"/>
    </location>
</feature>
<dbReference type="PANTHER" id="PTHR37422:SF21">
    <property type="entry name" value="EXOQ-LIKE PROTEIN"/>
    <property type="match status" value="1"/>
</dbReference>
<evidence type="ECO:0000256" key="5">
    <source>
        <dbReference type="SAM" id="Phobius"/>
    </source>
</evidence>
<feature type="domain" description="Protein glycosylation ligase" evidence="8">
    <location>
        <begin position="210"/>
        <end position="234"/>
    </location>
</feature>
<evidence type="ECO:0000259" key="8">
    <source>
        <dbReference type="Pfam" id="PF15864"/>
    </source>
</evidence>
<organism evidence="9 10">
    <name type="scientific">Thiomonas bhubaneswarensis</name>
    <dbReference type="NCBI Taxonomy" id="339866"/>
    <lineage>
        <taxon>Bacteria</taxon>
        <taxon>Pseudomonadati</taxon>
        <taxon>Pseudomonadota</taxon>
        <taxon>Betaproteobacteria</taxon>
        <taxon>Burkholderiales</taxon>
        <taxon>Thiomonas</taxon>
    </lineage>
</organism>
<dbReference type="Pfam" id="PF11846">
    <property type="entry name" value="Wzy_C_2"/>
    <property type="match status" value="1"/>
</dbReference>
<keyword evidence="3 5" id="KW-1133">Transmembrane helix</keyword>
<dbReference type="PANTHER" id="PTHR37422">
    <property type="entry name" value="TEICHURONIC ACID BIOSYNTHESIS PROTEIN TUAE"/>
    <property type="match status" value="1"/>
</dbReference>
<feature type="transmembrane region" description="Helical" evidence="5">
    <location>
        <begin position="159"/>
        <end position="181"/>
    </location>
</feature>
<keyword evidence="4 5" id="KW-0472">Membrane</keyword>
<feature type="transmembrane region" description="Helical" evidence="5">
    <location>
        <begin position="241"/>
        <end position="274"/>
    </location>
</feature>
<evidence type="ECO:0000313" key="9">
    <source>
        <dbReference type="EMBL" id="CUA94771.1"/>
    </source>
</evidence>
<protein>
    <submittedName>
        <fullName evidence="9">O-antigen ligase</fullName>
    </submittedName>
</protein>
<feature type="transmembrane region" description="Helical" evidence="5">
    <location>
        <begin position="448"/>
        <end position="466"/>
    </location>
</feature>
<feature type="transmembrane region" description="Helical" evidence="5">
    <location>
        <begin position="218"/>
        <end position="235"/>
    </location>
</feature>
<proteinExistence type="predicted"/>
<evidence type="ECO:0000259" key="7">
    <source>
        <dbReference type="Pfam" id="PF11846"/>
    </source>
</evidence>
<feature type="transmembrane region" description="Helical" evidence="5">
    <location>
        <begin position="41"/>
        <end position="58"/>
    </location>
</feature>
<dbReference type="EMBL" id="CYHF01000002">
    <property type="protein sequence ID" value="CUA94771.1"/>
    <property type="molecule type" value="Genomic_DNA"/>
</dbReference>
<sequence length="652" mass="69804">MVYSEFSHESAARIMRDMPSPSPASSAPAPASARLKFPSQLALTLLGLAMSLPLLWPFDPGVVAKMGTTLVAAALWAAVLLSAAWGGLTPRFGLASLGFGVAAAVVALQTLSGQLAYASQGTITVAVLLSAALVAGLGQSAARSQVSSEVAGGHPWLDVAAAGLLLQGLVQVAFGLVQFALWQMPSLATWLAAHAPLYSDIISYPSTGRVFGNLRQPNHYATAVALGLAGLAWWAPRLRTGAVWAAVIGMSWALVVCGSRTGMVQAVVASALVLIAVRGAWRHPRWAALVAVPLLYALWWLALRAADHLGWISFLDAVTRQIDQPVNARALIWRNAWQVFEHLPWFGAGWGQLGWGLQHAAIHHALHPLPLDNIDNAHDLILQLLAETGLVGTVPILLVALAWLWRSARGWMRLGRSKPEDPTPLPLTAWMGVAFLGLHSLVEYPLWYLYFLWVFAFLAGWMDGFDRPGTEAQSRPTNGRGLTLPRPAALGAGLLAALLVVKAGYDYNVTNDAYSADRTLVSQAIAQAQRSDLFFRPLIGFALASGIQVSAADSHSELLREMAEIDRVSHAYGDPSLLIRRVLLLSRLGHAGEALALARYTASSFWLYAPGLVKQFPAQAAQAGLTPGQTAPLLEALKNAPVLRRITVPVNR</sequence>
<feature type="transmembrane region" description="Helical" evidence="5">
    <location>
        <begin position="64"/>
        <end position="85"/>
    </location>
</feature>
<dbReference type="InterPro" id="IPR031726">
    <property type="entry name" value="PglL_A"/>
</dbReference>
<dbReference type="Pfam" id="PF04932">
    <property type="entry name" value="Wzy_C"/>
    <property type="match status" value="1"/>
</dbReference>
<evidence type="ECO:0000313" key="10">
    <source>
        <dbReference type="Proteomes" id="UP000183649"/>
    </source>
</evidence>
<dbReference type="Proteomes" id="UP000183649">
    <property type="component" value="Unassembled WGS sequence"/>
</dbReference>
<evidence type="ECO:0000256" key="3">
    <source>
        <dbReference type="ARBA" id="ARBA00022989"/>
    </source>
</evidence>
<feature type="domain" description="Virulence factor membrane-bound polymerase C-terminal" evidence="7">
    <location>
        <begin position="429"/>
        <end position="543"/>
    </location>
</feature>
<feature type="transmembrane region" description="Helical" evidence="5">
    <location>
        <begin position="380"/>
        <end position="405"/>
    </location>
</feature>
<feature type="transmembrane region" description="Helical" evidence="5">
    <location>
        <begin position="487"/>
        <end position="505"/>
    </location>
</feature>
<gene>
    <name evidence="9" type="ORF">Ga0061069_102211</name>
</gene>
<evidence type="ECO:0000256" key="2">
    <source>
        <dbReference type="ARBA" id="ARBA00022692"/>
    </source>
</evidence>
<evidence type="ECO:0000256" key="1">
    <source>
        <dbReference type="ARBA" id="ARBA00004141"/>
    </source>
</evidence>
<feature type="transmembrane region" description="Helical" evidence="5">
    <location>
        <begin position="92"/>
        <end position="111"/>
    </location>
</feature>
<keyword evidence="2 5" id="KW-0812">Transmembrane</keyword>
<comment type="subcellular location">
    <subcellularLocation>
        <location evidence="1">Membrane</location>
        <topology evidence="1">Multi-pass membrane protein</topology>
    </subcellularLocation>
</comment>
<dbReference type="InterPro" id="IPR051533">
    <property type="entry name" value="WaaL-like"/>
</dbReference>
<evidence type="ECO:0000259" key="6">
    <source>
        <dbReference type="Pfam" id="PF04932"/>
    </source>
</evidence>
<dbReference type="InterPro" id="IPR021797">
    <property type="entry name" value="Wzy_C_2"/>
</dbReference>
<dbReference type="STRING" id="339866.GCA_001418255_00735"/>
<dbReference type="Pfam" id="PF15864">
    <property type="entry name" value="PglL_A"/>
    <property type="match status" value="1"/>
</dbReference>
<keyword evidence="10" id="KW-1185">Reference proteome</keyword>
<feature type="transmembrane region" description="Helical" evidence="5">
    <location>
        <begin position="117"/>
        <end position="138"/>
    </location>
</feature>
<feature type="domain" description="O-antigen ligase-related" evidence="6">
    <location>
        <begin position="246"/>
        <end position="395"/>
    </location>
</feature>
<dbReference type="AlphaFoldDB" id="A0A0K6HVB0"/>
<dbReference type="InterPro" id="IPR007016">
    <property type="entry name" value="O-antigen_ligase-rel_domated"/>
</dbReference>
<name>A0A0K6HVB0_9BURK</name>
<reference evidence="10" key="1">
    <citation type="submission" date="2015-08" db="EMBL/GenBank/DDBJ databases">
        <authorList>
            <person name="Varghese N."/>
        </authorList>
    </citation>
    <scope>NUCLEOTIDE SEQUENCE [LARGE SCALE GENOMIC DNA]</scope>
    <source>
        <strain evidence="10">DSM 18181</strain>
    </source>
</reference>
<accession>A0A0K6HVB0</accession>